<sequence>MLIQLSLDQAFTMQKSVHSYAAKWDTKKQETVFSDCVKLYDNTIFHLNRTLKGLRRKRSCSTSDAQTWLSTALTNLETCKTGANDLSVPDFLEPLVSGNVSEMIRNSLAMNGFFMNLERERNYTEATEDVFPSWVSGNERKLLQGSSSIRAHLVVAKDGSGHFKTVQAAIDAAARRRIKSRFVIHVQKGVYKENIEVDKFNDNIMLIGDGMRNTIITGARSVQDGFTTYSSATAGIDGLHFIARDITFRNTAGLLKGQAVALRSASDLSVFYRCAIIGSQDTLMVHAQRQFYRECSIYGTVDFIFGNAAVVFQNCMIYVKKPLSGQANMITAQGRNDPFQNTGISIHKCQIRAAPDLRPVVGTIQTYLGRPWQEYSRVMVMQTFIDNLVSPLGWSPWGNSDFALKTLYYGEYKNYGPGSSTTNRVRWPGFHVVTNPNEASRFTVSGLLAGRTWLPTTGVPFTIGI</sequence>
<organism evidence="1 2">
    <name type="scientific">Bauhinia variegata</name>
    <name type="common">Purple orchid tree</name>
    <name type="synonym">Phanera variegata</name>
    <dbReference type="NCBI Taxonomy" id="167791"/>
    <lineage>
        <taxon>Eukaryota</taxon>
        <taxon>Viridiplantae</taxon>
        <taxon>Streptophyta</taxon>
        <taxon>Embryophyta</taxon>
        <taxon>Tracheophyta</taxon>
        <taxon>Spermatophyta</taxon>
        <taxon>Magnoliopsida</taxon>
        <taxon>eudicotyledons</taxon>
        <taxon>Gunneridae</taxon>
        <taxon>Pentapetalae</taxon>
        <taxon>rosids</taxon>
        <taxon>fabids</taxon>
        <taxon>Fabales</taxon>
        <taxon>Fabaceae</taxon>
        <taxon>Cercidoideae</taxon>
        <taxon>Cercideae</taxon>
        <taxon>Bauhiniinae</taxon>
        <taxon>Bauhinia</taxon>
    </lineage>
</organism>
<comment type="caution">
    <text evidence="1">The sequence shown here is derived from an EMBL/GenBank/DDBJ whole genome shotgun (WGS) entry which is preliminary data.</text>
</comment>
<evidence type="ECO:0000313" key="1">
    <source>
        <dbReference type="EMBL" id="KAI4323845.1"/>
    </source>
</evidence>
<name>A0ACB9MIA6_BAUVA</name>
<keyword evidence="2" id="KW-1185">Reference proteome</keyword>
<evidence type="ECO:0000313" key="2">
    <source>
        <dbReference type="Proteomes" id="UP000828941"/>
    </source>
</evidence>
<dbReference type="Proteomes" id="UP000828941">
    <property type="component" value="Chromosome 9"/>
</dbReference>
<gene>
    <name evidence="1" type="ORF">L6164_023420</name>
</gene>
<accession>A0ACB9MIA6</accession>
<reference evidence="1 2" key="1">
    <citation type="journal article" date="2022" name="DNA Res.">
        <title>Chromosomal-level genome assembly of the orchid tree Bauhinia variegata (Leguminosae; Cercidoideae) supports the allotetraploid origin hypothesis of Bauhinia.</title>
        <authorList>
            <person name="Zhong Y."/>
            <person name="Chen Y."/>
            <person name="Zheng D."/>
            <person name="Pang J."/>
            <person name="Liu Y."/>
            <person name="Luo S."/>
            <person name="Meng S."/>
            <person name="Qian L."/>
            <person name="Wei D."/>
            <person name="Dai S."/>
            <person name="Zhou R."/>
        </authorList>
    </citation>
    <scope>NUCLEOTIDE SEQUENCE [LARGE SCALE GENOMIC DNA]</scope>
    <source>
        <strain evidence="1">BV-YZ2020</strain>
    </source>
</reference>
<dbReference type="EMBL" id="CM039434">
    <property type="protein sequence ID" value="KAI4323845.1"/>
    <property type="molecule type" value="Genomic_DNA"/>
</dbReference>
<proteinExistence type="predicted"/>
<protein>
    <submittedName>
        <fullName evidence="1">Uncharacterized protein</fullName>
    </submittedName>
</protein>